<dbReference type="RefSeq" id="WP_035537174.1">
    <property type="nucleotide sequence ID" value="NZ_ARYL01000009.1"/>
</dbReference>
<dbReference type="Proteomes" id="UP000024942">
    <property type="component" value="Unassembled WGS sequence"/>
</dbReference>
<dbReference type="eggNOG" id="COG1432">
    <property type="taxonomic scope" value="Bacteria"/>
</dbReference>
<dbReference type="InterPro" id="IPR021139">
    <property type="entry name" value="NYN"/>
</dbReference>
<dbReference type="PATRIC" id="fig|1280953.3.peg.1509"/>
<name>A0A059G828_9PROT</name>
<dbReference type="STRING" id="1280953.HOC_07444"/>
<feature type="domain" description="NYN" evidence="1">
    <location>
        <begin position="8"/>
        <end position="141"/>
    </location>
</feature>
<proteinExistence type="predicted"/>
<evidence type="ECO:0000313" key="2">
    <source>
        <dbReference type="EMBL" id="KDA02992.1"/>
    </source>
</evidence>
<dbReference type="AlphaFoldDB" id="A0A059G828"/>
<keyword evidence="3" id="KW-1185">Reference proteome</keyword>
<evidence type="ECO:0000313" key="3">
    <source>
        <dbReference type="Proteomes" id="UP000024942"/>
    </source>
</evidence>
<gene>
    <name evidence="2" type="ORF">HOC_07444</name>
</gene>
<reference evidence="2 3" key="1">
    <citation type="journal article" date="2014" name="Antonie Van Leeuwenhoek">
        <title>Hyphomonas beringensis sp. nov. and Hyphomonas chukchiensis sp. nov., isolated from surface seawater of the Bering Sea and Chukchi Sea.</title>
        <authorList>
            <person name="Li C."/>
            <person name="Lai Q."/>
            <person name="Li G."/>
            <person name="Dong C."/>
            <person name="Wang J."/>
            <person name="Liao Y."/>
            <person name="Shao Z."/>
        </authorList>
    </citation>
    <scope>NUCLEOTIDE SEQUENCE [LARGE SCALE GENOMIC DNA]</scope>
    <source>
        <strain evidence="2 3">SCH89</strain>
    </source>
</reference>
<organism evidence="2 3">
    <name type="scientific">Hyphomonas oceanitis SCH89</name>
    <dbReference type="NCBI Taxonomy" id="1280953"/>
    <lineage>
        <taxon>Bacteria</taxon>
        <taxon>Pseudomonadati</taxon>
        <taxon>Pseudomonadota</taxon>
        <taxon>Alphaproteobacteria</taxon>
        <taxon>Hyphomonadales</taxon>
        <taxon>Hyphomonadaceae</taxon>
        <taxon>Hyphomonas</taxon>
    </lineage>
</organism>
<evidence type="ECO:0000259" key="1">
    <source>
        <dbReference type="Pfam" id="PF01936"/>
    </source>
</evidence>
<dbReference type="OrthoDB" id="9783963at2"/>
<comment type="caution">
    <text evidence="2">The sequence shown here is derived from an EMBL/GenBank/DDBJ whole genome shotgun (WGS) entry which is preliminary data.</text>
</comment>
<dbReference type="Gene3D" id="3.40.50.1010">
    <property type="entry name" value="5'-nuclease"/>
    <property type="match status" value="1"/>
</dbReference>
<accession>A0A059G828</accession>
<dbReference type="Pfam" id="PF01936">
    <property type="entry name" value="NYN"/>
    <property type="match status" value="1"/>
</dbReference>
<dbReference type="EMBL" id="ARYL01000009">
    <property type="protein sequence ID" value="KDA02992.1"/>
    <property type="molecule type" value="Genomic_DNA"/>
</dbReference>
<dbReference type="GO" id="GO:0004540">
    <property type="term" value="F:RNA nuclease activity"/>
    <property type="evidence" value="ECO:0007669"/>
    <property type="project" value="InterPro"/>
</dbReference>
<protein>
    <recommendedName>
        <fullName evidence="1">NYN domain-containing protein</fullName>
    </recommendedName>
</protein>
<sequence>MSRVNSVLLVDFDNIHAATGEAFTEKVANWVLWLEDGALSHRQKRRKFLSKRVYWNLQHDVHRQTFEAAGFEAFNCRAFAKNKISSGKSSADIVLTMDAVQMTDRLKNVQEIIVLTTDSDFVPVVNRIQSPRLRVVAGGKETDPTYELYSQHADAVIHMSALKAACEYERTKRKWYRFRSPPPEVPEPRLVQERRSPLMMRVRSAVRDEMDSRSEEPRPEDEHPHLTRAAELVMQLGARTPDQPIAREKIIKALGAIPDFTPTPQKGKPAWFGLRNFAVMMMRLRALEPCIEVRPQKRNGTQVICRMPDKAVKSAVTQAEARA</sequence>